<dbReference type="AlphaFoldDB" id="A0A7V8J0P9"/>
<organism evidence="1 2">
    <name type="scientific">Pseudomonas putida</name>
    <name type="common">Arthrobacter siderocapsulatus</name>
    <dbReference type="NCBI Taxonomy" id="303"/>
    <lineage>
        <taxon>Bacteria</taxon>
        <taxon>Pseudomonadati</taxon>
        <taxon>Pseudomonadota</taxon>
        <taxon>Gammaproteobacteria</taxon>
        <taxon>Pseudomonadales</taxon>
        <taxon>Pseudomonadaceae</taxon>
        <taxon>Pseudomonas</taxon>
    </lineage>
</organism>
<comment type="caution">
    <text evidence="1">The sequence shown here is derived from an EMBL/GenBank/DDBJ whole genome shotgun (WGS) entry which is preliminary data.</text>
</comment>
<accession>A0A7V8J0P9</accession>
<reference evidence="1 2" key="1">
    <citation type="submission" date="2019-12" db="EMBL/GenBank/DDBJ databases">
        <authorList>
            <person name="Woiski C."/>
        </authorList>
    </citation>
    <scope>NUCLEOTIDE SEQUENCE [LARGE SCALE GENOMIC DNA]</scope>
    <source>
        <strain evidence="1 2">BOE100</strain>
    </source>
</reference>
<evidence type="ECO:0000313" key="1">
    <source>
        <dbReference type="EMBL" id="KAF0250833.1"/>
    </source>
</evidence>
<evidence type="ECO:0000313" key="2">
    <source>
        <dbReference type="Proteomes" id="UP000442695"/>
    </source>
</evidence>
<name>A0A7V8J0P9_PSEPU</name>
<gene>
    <name evidence="1" type="ORF">GN299_31805</name>
</gene>
<protein>
    <submittedName>
        <fullName evidence="1">Uncharacterized protein</fullName>
    </submittedName>
</protein>
<dbReference type="EMBL" id="WOWR01000085">
    <property type="protein sequence ID" value="KAF0250833.1"/>
    <property type="molecule type" value="Genomic_DNA"/>
</dbReference>
<sequence length="607" mass="66538">MAPRNRHSEAQASLIHDPLPEIPLRNQHGEIDVDALQGKDLPVLIKKPDLQYGQEVFLIWRGVGADGTPFDELGAATEVPIDYDPVIGIELEVRNPMVEPFKGGWAFCSYKVNDQNESTPDSLRLFCYLGVRDRTGQPETLAVAQGRESHDQVINWTELETEGVLLQAPPYQAMQLGDRVELVIRRFNKDGVEQSQVSEFHDVTEQNFGLPLLWPVRKATFTPIRDGRAEIHYQLELDGGTLDSPVQVFDISTAPSATDLLPLPSVDGYTGDPLDPGRHPSGVTVRVPAYADMQAGDFVMVHWQEAGSPDTVLRTARMDASSLDASEMVFRIGPEVLVTGDNKVFYQYARAGQALTSETLIVTVAAPRKLVAPVVQNDNDDGPGKRVLYALNAIHGAYVSVPEFDLLPGEQIEVHWAGYHNGGQQIVRVPEPGAGRRYKVDPGVVAANMHQAGDVEGRRFPVFYKIVDDKGNAVGQSAPVNLRVFPLVPNPTLTCAQAEPNGDLKNSKLVANGAQLLITGAGLWSFAAPGQLLTIRILDLASGVLRNKLPITPAEFTSARVTQWLSRTVYGQMVDNKQYTVIGEVSYDLGDSWHQLPTLSLTPRKTQ</sequence>
<dbReference type="RefSeq" id="WP_156860012.1">
    <property type="nucleotide sequence ID" value="NZ_WOWR01000085.1"/>
</dbReference>
<dbReference type="Proteomes" id="UP000442695">
    <property type="component" value="Unassembled WGS sequence"/>
</dbReference>
<proteinExistence type="predicted"/>